<gene>
    <name evidence="2" type="ORF">BV898_18519</name>
</gene>
<dbReference type="Proteomes" id="UP000192578">
    <property type="component" value="Unassembled WGS sequence"/>
</dbReference>
<sequence>MHFSLLILPAVSLVISLKSSDAVLPVGYQGLSAQQKQRLLWDQISASPYPMTSLPTAMPGMSAMADLFQPIFNTVSFTEASDEMPDGRVKLIHVYGSTVQVELKIFASSTYTGVFKSGGIGLARLSLAKEDYQEYTPGMGLKILIDGQRSQNFQVMWSVDGQGTNKNFFHHTFTNIIPPAQSFTLRMISAAFTKAIALLPGSPEDHPESDINLGLYEQASVTSDGQTVEDVKAPYQVNFIPNPRAGWDSANSRDVRVNLNDIPQGTVLYTVTAKRTATAPEHVIGQLVTTSPFVASAYQDEKLFFQHAGKRWRA</sequence>
<proteinExistence type="predicted"/>
<evidence type="ECO:0000313" key="2">
    <source>
        <dbReference type="EMBL" id="OWA54102.1"/>
    </source>
</evidence>
<name>A0A9X6NHE9_HYPEX</name>
<organism evidence="2 3">
    <name type="scientific">Hypsibius exemplaris</name>
    <name type="common">Freshwater tardigrade</name>
    <dbReference type="NCBI Taxonomy" id="2072580"/>
    <lineage>
        <taxon>Eukaryota</taxon>
        <taxon>Metazoa</taxon>
        <taxon>Ecdysozoa</taxon>
        <taxon>Tardigrada</taxon>
        <taxon>Eutardigrada</taxon>
        <taxon>Parachela</taxon>
        <taxon>Hypsibioidea</taxon>
        <taxon>Hypsibiidae</taxon>
        <taxon>Hypsibius</taxon>
    </lineage>
</organism>
<feature type="chain" id="PRO_5040839587" evidence="1">
    <location>
        <begin position="23"/>
        <end position="314"/>
    </location>
</feature>
<dbReference type="OrthoDB" id="2094222at2759"/>
<reference evidence="3" key="1">
    <citation type="submission" date="2017-01" db="EMBL/GenBank/DDBJ databases">
        <title>Comparative genomics of anhydrobiosis in the tardigrade Hypsibius dujardini.</title>
        <authorList>
            <person name="Yoshida Y."/>
            <person name="Koutsovoulos G."/>
            <person name="Laetsch D."/>
            <person name="Stevens L."/>
            <person name="Kumar S."/>
            <person name="Horikawa D."/>
            <person name="Ishino K."/>
            <person name="Komine S."/>
            <person name="Tomita M."/>
            <person name="Blaxter M."/>
            <person name="Arakawa K."/>
        </authorList>
    </citation>
    <scope>NUCLEOTIDE SEQUENCE [LARGE SCALE GENOMIC DNA]</scope>
    <source>
        <strain evidence="3">Z151</strain>
    </source>
</reference>
<evidence type="ECO:0000313" key="3">
    <source>
        <dbReference type="Proteomes" id="UP000192578"/>
    </source>
</evidence>
<comment type="caution">
    <text evidence="2">The sequence shown here is derived from an EMBL/GenBank/DDBJ whole genome shotgun (WGS) entry which is preliminary data.</text>
</comment>
<evidence type="ECO:0000256" key="1">
    <source>
        <dbReference type="SAM" id="SignalP"/>
    </source>
</evidence>
<accession>A0A9X6NHE9</accession>
<dbReference type="AlphaFoldDB" id="A0A9X6NHE9"/>
<feature type="signal peptide" evidence="1">
    <location>
        <begin position="1"/>
        <end position="22"/>
    </location>
</feature>
<dbReference type="EMBL" id="MTYJ01000371">
    <property type="protein sequence ID" value="OWA54102.1"/>
    <property type="molecule type" value="Genomic_DNA"/>
</dbReference>
<protein>
    <submittedName>
        <fullName evidence="2">Uncharacterized protein</fullName>
    </submittedName>
</protein>
<keyword evidence="3" id="KW-1185">Reference proteome</keyword>
<keyword evidence="1" id="KW-0732">Signal</keyword>